<comment type="similarity">
    <text evidence="1">Belongs to the UDP-N-acetylglucosamine 2-epimerase family.</text>
</comment>
<accession>A0ABN5H6U2</accession>
<name>A0ABN5H6U2_9FIRM</name>
<feature type="domain" description="UDP-N-acetylglucosamine 2-epimerase" evidence="2">
    <location>
        <begin position="28"/>
        <end position="324"/>
    </location>
</feature>
<dbReference type="Proteomes" id="UP000325292">
    <property type="component" value="Chromosome"/>
</dbReference>
<reference evidence="3 4" key="1">
    <citation type="journal article" date="2019" name="Sci. Rep.">
        <title>Sulfobacillus thermotolerans: new insights into resistance and metabolic capacities of acidophilic chemolithotrophs.</title>
        <authorList>
            <person name="Panyushkina A.E."/>
            <person name="Babenko V.V."/>
            <person name="Nikitina A.S."/>
            <person name="Selezneva O.V."/>
            <person name="Tsaplina I.A."/>
            <person name="Letarova M.A."/>
            <person name="Kostryukova E.S."/>
            <person name="Letarov A.V."/>
        </authorList>
    </citation>
    <scope>NUCLEOTIDE SEQUENCE [LARGE SCALE GENOMIC DNA]</scope>
    <source>
        <strain evidence="3 4">Kr1</strain>
    </source>
</reference>
<evidence type="ECO:0000313" key="4">
    <source>
        <dbReference type="Proteomes" id="UP000325292"/>
    </source>
</evidence>
<keyword evidence="4" id="KW-1185">Reference proteome</keyword>
<sequence length="349" mass="38812">MKVVTIVGARPQFIKAAVVSPRLRQVAHEVLIHTGQHYDQTLSTVFFEHLPIPHPDYTLTAGSGTHGVQTGRMLVDLDPILQREAPDWVIVYGDTNSTVAGALAAVKMGIPVAHVEAGLRSFNRSMPEEINRVMTDHIATRLYCPTQQAVHNLAQEGIRTGVKLTGDVMDTLVDQTPDNLAVLNRYGIDSGQYILATVHRAQNTDDSGHLHSLLQAFMALPKPVFWPMHPRTRQKIHEFQLDALLTPPMMVVDPVGYQEMITLERHAYAVVTDSGGVQREACRVGTPTYILREETEWGELVATGQAVLTGWRTHDIVTAVREQRARPKPAIHAYDPVAMILEDLLRKEE</sequence>
<keyword evidence="1" id="KW-0413">Isomerase</keyword>
<protein>
    <submittedName>
        <fullName evidence="3">UDP-N-acetylglucosamine 2-epimerase (Non-hydrolyzing)</fullName>
    </submittedName>
</protein>
<organism evidence="3 4">
    <name type="scientific">Sulfobacillus thermotolerans</name>
    <dbReference type="NCBI Taxonomy" id="338644"/>
    <lineage>
        <taxon>Bacteria</taxon>
        <taxon>Bacillati</taxon>
        <taxon>Bacillota</taxon>
        <taxon>Clostridia</taxon>
        <taxon>Eubacteriales</taxon>
        <taxon>Clostridiales Family XVII. Incertae Sedis</taxon>
        <taxon>Sulfobacillus</taxon>
    </lineage>
</organism>
<dbReference type="Pfam" id="PF02350">
    <property type="entry name" value="Epimerase_2"/>
    <property type="match status" value="1"/>
</dbReference>
<evidence type="ECO:0000313" key="3">
    <source>
        <dbReference type="EMBL" id="AUW95631.1"/>
    </source>
</evidence>
<dbReference type="EMBL" id="CP019454">
    <property type="protein sequence ID" value="AUW95631.1"/>
    <property type="molecule type" value="Genomic_DNA"/>
</dbReference>
<gene>
    <name evidence="3" type="ORF">BXT84_14970</name>
</gene>
<dbReference type="NCBIfam" id="TIGR00236">
    <property type="entry name" value="wecB"/>
    <property type="match status" value="1"/>
</dbReference>
<evidence type="ECO:0000256" key="1">
    <source>
        <dbReference type="RuleBase" id="RU003513"/>
    </source>
</evidence>
<dbReference type="PANTHER" id="PTHR43174">
    <property type="entry name" value="UDP-N-ACETYLGLUCOSAMINE 2-EPIMERASE"/>
    <property type="match status" value="1"/>
</dbReference>
<dbReference type="CDD" id="cd03786">
    <property type="entry name" value="GTB_UDP-GlcNAc_2-Epimerase"/>
    <property type="match status" value="1"/>
</dbReference>
<dbReference type="SUPFAM" id="SSF53756">
    <property type="entry name" value="UDP-Glycosyltransferase/glycogen phosphorylase"/>
    <property type="match status" value="1"/>
</dbReference>
<dbReference type="InterPro" id="IPR003331">
    <property type="entry name" value="UDP_GlcNAc_Epimerase_2_dom"/>
</dbReference>
<dbReference type="PANTHER" id="PTHR43174:SF1">
    <property type="entry name" value="UDP-N-ACETYLGLUCOSAMINE 2-EPIMERASE"/>
    <property type="match status" value="1"/>
</dbReference>
<proteinExistence type="inferred from homology"/>
<dbReference type="InterPro" id="IPR029767">
    <property type="entry name" value="WecB-like"/>
</dbReference>
<dbReference type="Gene3D" id="3.40.50.2000">
    <property type="entry name" value="Glycogen Phosphorylase B"/>
    <property type="match status" value="2"/>
</dbReference>
<evidence type="ECO:0000259" key="2">
    <source>
        <dbReference type="Pfam" id="PF02350"/>
    </source>
</evidence>